<evidence type="ECO:0000313" key="2">
    <source>
        <dbReference type="Proteomes" id="UP000694567"/>
    </source>
</evidence>
<accession>A0A8C0F7C3</accession>
<organism evidence="1 2">
    <name type="scientific">Bubo bubo</name>
    <name type="common">Eurasian eagle-owl</name>
    <name type="synonym">Strix bubo</name>
    <dbReference type="NCBI Taxonomy" id="30461"/>
    <lineage>
        <taxon>Eukaryota</taxon>
        <taxon>Metazoa</taxon>
        <taxon>Chordata</taxon>
        <taxon>Craniata</taxon>
        <taxon>Vertebrata</taxon>
        <taxon>Euteleostomi</taxon>
        <taxon>Archelosauria</taxon>
        <taxon>Archosauria</taxon>
        <taxon>Dinosauria</taxon>
        <taxon>Saurischia</taxon>
        <taxon>Theropoda</taxon>
        <taxon>Coelurosauria</taxon>
        <taxon>Aves</taxon>
        <taxon>Neognathae</taxon>
        <taxon>Neoaves</taxon>
        <taxon>Telluraves</taxon>
        <taxon>Strigiformes</taxon>
        <taxon>Strigidae</taxon>
        <taxon>Bubo</taxon>
    </lineage>
</organism>
<sequence length="115" mass="12079">GETPCCEVQPLLLHPGWGSPVCRCCSCLSINGPQYLVDAKGNWVPLSHPGCHGRPLGTARCSPEPPGSSHPPVSASLALGLQAQATVPGYFSGFCRFLDIHLVRALPGHTVAVRN</sequence>
<keyword evidence="2" id="KW-1185">Reference proteome</keyword>
<dbReference type="AlphaFoldDB" id="A0A8C0F7C3"/>
<reference evidence="1" key="2">
    <citation type="submission" date="2025-09" db="UniProtKB">
        <authorList>
            <consortium name="Ensembl"/>
        </authorList>
    </citation>
    <scope>IDENTIFICATION</scope>
</reference>
<name>A0A8C0F7C3_BUBBB</name>
<proteinExistence type="predicted"/>
<dbReference type="Ensembl" id="ENSBOBT00000014419.1">
    <property type="protein sequence ID" value="ENSBOBP00000014091.1"/>
    <property type="gene ID" value="ENSBOBG00000008869.1"/>
</dbReference>
<protein>
    <submittedName>
        <fullName evidence="1">Uncharacterized protein</fullName>
    </submittedName>
</protein>
<dbReference type="Proteomes" id="UP000694567">
    <property type="component" value="Unplaced"/>
</dbReference>
<evidence type="ECO:0000313" key="1">
    <source>
        <dbReference type="Ensembl" id="ENSBOBP00000014091.1"/>
    </source>
</evidence>
<reference evidence="1" key="1">
    <citation type="submission" date="2025-08" db="UniProtKB">
        <authorList>
            <consortium name="Ensembl"/>
        </authorList>
    </citation>
    <scope>IDENTIFICATION</scope>
</reference>